<comment type="subcellular location">
    <subcellularLocation>
        <location evidence="1">Cell inner membrane</location>
        <topology evidence="1">Single-pass membrane protein</topology>
    </subcellularLocation>
</comment>
<evidence type="ECO:0000256" key="4">
    <source>
        <dbReference type="ARBA" id="ARBA00022519"/>
    </source>
</evidence>
<dbReference type="SUPFAM" id="SSF54523">
    <property type="entry name" value="Pili subunits"/>
    <property type="match status" value="1"/>
</dbReference>
<reference evidence="9 10" key="1">
    <citation type="submission" date="2016-01" db="EMBL/GenBank/DDBJ databases">
        <title>Complete genome and mega plasmid sequence of Sphingomonas panacis DCY99 elicits systemic resistance in rice to Xanthomonas oryzae.</title>
        <authorList>
            <person name="Kim Y.J."/>
            <person name="Yang D.C."/>
            <person name="Sing P."/>
        </authorList>
    </citation>
    <scope>NUCLEOTIDE SEQUENCE [LARGE SCALE GENOMIC DNA]</scope>
    <source>
        <strain evidence="9 10">DCY99</strain>
    </source>
</reference>
<evidence type="ECO:0000256" key="5">
    <source>
        <dbReference type="ARBA" id="ARBA00022692"/>
    </source>
</evidence>
<evidence type="ECO:0000256" key="7">
    <source>
        <dbReference type="ARBA" id="ARBA00023136"/>
    </source>
</evidence>
<protein>
    <submittedName>
        <fullName evidence="9">Type II secretion system protein GspJ</fullName>
    </submittedName>
</protein>
<evidence type="ECO:0000256" key="2">
    <source>
        <dbReference type="ARBA" id="ARBA00022475"/>
    </source>
</evidence>
<dbReference type="GO" id="GO:0015628">
    <property type="term" value="P:protein secretion by the type II secretion system"/>
    <property type="evidence" value="ECO:0007669"/>
    <property type="project" value="InterPro"/>
</dbReference>
<dbReference type="PANTHER" id="PTHR39583:SF2">
    <property type="entry name" value="TYPE II SECRETION SYSTEM PROTEIN J"/>
    <property type="match status" value="1"/>
</dbReference>
<dbReference type="PANTHER" id="PTHR39583">
    <property type="entry name" value="TYPE II SECRETION SYSTEM PROTEIN J-RELATED"/>
    <property type="match status" value="1"/>
</dbReference>
<keyword evidence="2" id="KW-1003">Cell membrane</keyword>
<feature type="signal peptide" evidence="8">
    <location>
        <begin position="1"/>
        <end position="24"/>
    </location>
</feature>
<dbReference type="Gene3D" id="3.10.610.10">
    <property type="entry name" value="GSPII I/J protein-like"/>
    <property type="match status" value="1"/>
</dbReference>
<evidence type="ECO:0000256" key="1">
    <source>
        <dbReference type="ARBA" id="ARBA00004377"/>
    </source>
</evidence>
<dbReference type="AlphaFoldDB" id="A0A1B3ZD28"/>
<feature type="chain" id="PRO_5008556423" evidence="8">
    <location>
        <begin position="25"/>
        <end position="190"/>
    </location>
</feature>
<dbReference type="InterPro" id="IPR051621">
    <property type="entry name" value="T2SS_protein_J"/>
</dbReference>
<keyword evidence="8" id="KW-0732">Signal</keyword>
<proteinExistence type="predicted"/>
<dbReference type="OrthoDB" id="9794345at2"/>
<evidence type="ECO:0000256" key="3">
    <source>
        <dbReference type="ARBA" id="ARBA00022481"/>
    </source>
</evidence>
<keyword evidence="4" id="KW-0997">Cell inner membrane</keyword>
<dbReference type="EMBL" id="CP014168">
    <property type="protein sequence ID" value="AOH85331.1"/>
    <property type="molecule type" value="Genomic_DNA"/>
</dbReference>
<keyword evidence="7" id="KW-0472">Membrane</keyword>
<dbReference type="NCBIfam" id="TIGR01711">
    <property type="entry name" value="gspJ"/>
    <property type="match status" value="1"/>
</dbReference>
<gene>
    <name evidence="9" type="ORF">AWL63_16660</name>
</gene>
<keyword evidence="6" id="KW-1133">Transmembrane helix</keyword>
<dbReference type="KEGG" id="span:AWL63_16660"/>
<dbReference type="InterPro" id="IPR045584">
    <property type="entry name" value="Pilin-like"/>
</dbReference>
<dbReference type="InterPro" id="IPR010055">
    <property type="entry name" value="T2SS_protein-GspJ"/>
</dbReference>
<evidence type="ECO:0000256" key="6">
    <source>
        <dbReference type="ARBA" id="ARBA00022989"/>
    </source>
</evidence>
<sequence length="190" mass="20491">MISLLIFGMLAAAGVALLSFSVRAQGVMAGKLDDTSALNRLASMMQADLAQASLRQTRNDRGDLLPAFTGETGSGASPMLRLVRGGWSNLDGARRAGLQKVEYRLDGNTLTRIAYTMLDGAAPYPATAMLAKVRQVGLRYRVNGAWSDHWEGSPQSPLPQALEMRLVRDDGTEFRELFLVGTGYGERKGG</sequence>
<evidence type="ECO:0000313" key="10">
    <source>
        <dbReference type="Proteomes" id="UP000094256"/>
    </source>
</evidence>
<evidence type="ECO:0000313" key="9">
    <source>
        <dbReference type="EMBL" id="AOH85331.1"/>
    </source>
</evidence>
<accession>A0A1B3ZD28</accession>
<dbReference type="STRING" id="1560345.AWL63_16660"/>
<dbReference type="GO" id="GO:0015627">
    <property type="term" value="C:type II protein secretion system complex"/>
    <property type="evidence" value="ECO:0007669"/>
    <property type="project" value="InterPro"/>
</dbReference>
<keyword evidence="5" id="KW-0812">Transmembrane</keyword>
<keyword evidence="10" id="KW-1185">Reference proteome</keyword>
<keyword evidence="3" id="KW-0488">Methylation</keyword>
<dbReference type="GO" id="GO:0005886">
    <property type="term" value="C:plasma membrane"/>
    <property type="evidence" value="ECO:0007669"/>
    <property type="project" value="UniProtKB-SubCell"/>
</dbReference>
<organism evidence="9 10">
    <name type="scientific">Sphingomonas panacis</name>
    <dbReference type="NCBI Taxonomy" id="1560345"/>
    <lineage>
        <taxon>Bacteria</taxon>
        <taxon>Pseudomonadati</taxon>
        <taxon>Pseudomonadota</taxon>
        <taxon>Alphaproteobacteria</taxon>
        <taxon>Sphingomonadales</taxon>
        <taxon>Sphingomonadaceae</taxon>
        <taxon>Sphingomonas</taxon>
    </lineage>
</organism>
<evidence type="ECO:0000256" key="8">
    <source>
        <dbReference type="SAM" id="SignalP"/>
    </source>
</evidence>
<dbReference type="Pfam" id="PF11612">
    <property type="entry name" value="T2SSJ"/>
    <property type="match status" value="1"/>
</dbReference>
<name>A0A1B3ZD28_9SPHN</name>
<dbReference type="Proteomes" id="UP000094256">
    <property type="component" value="Chromosome"/>
</dbReference>